<name>A0ABS1RKY3_9RHOB</name>
<proteinExistence type="predicted"/>
<dbReference type="RefSeq" id="WP_075787036.1">
    <property type="nucleotide sequence ID" value="NZ_JAESIL010000130.1"/>
</dbReference>
<keyword evidence="2" id="KW-1185">Reference proteome</keyword>
<dbReference type="EMBL" id="JAESIL010000130">
    <property type="protein sequence ID" value="MBL3580303.1"/>
    <property type="molecule type" value="Genomic_DNA"/>
</dbReference>
<sequence length="167" mass="18925">MAFVPAITSRDEVASYINLRNDTEFLARICIGHDDETNAIYSAFVSLCRQSGHTERYEIRFDVIETSACEDEPDNWCNDGLQTKRFLAADHRKTTLNCICTVLQEMVEASEAQELFMMTVTPHLPEKALAKYELICCALRAIGFHAGRDAPYHGTQIWIMKRISDGT</sequence>
<gene>
    <name evidence="1" type="ORF">JMJ92_19435</name>
</gene>
<accession>A0ABS1RKY3</accession>
<dbReference type="Proteomes" id="UP000635853">
    <property type="component" value="Unassembled WGS sequence"/>
</dbReference>
<protein>
    <recommendedName>
        <fullName evidence="3">N-acetyltransferase domain-containing protein</fullName>
    </recommendedName>
</protein>
<reference evidence="2" key="1">
    <citation type="submission" date="2021-01" db="EMBL/GenBank/DDBJ databases">
        <title>Draft genomes of Rhodovulum sulfidophilum.</title>
        <authorList>
            <person name="Guzman M.S."/>
        </authorList>
    </citation>
    <scope>NUCLEOTIDE SEQUENCE [LARGE SCALE GENOMIC DNA]</scope>
    <source>
        <strain evidence="2">AB19</strain>
    </source>
</reference>
<evidence type="ECO:0000313" key="2">
    <source>
        <dbReference type="Proteomes" id="UP000635853"/>
    </source>
</evidence>
<comment type="caution">
    <text evidence="1">The sequence shown here is derived from an EMBL/GenBank/DDBJ whole genome shotgun (WGS) entry which is preliminary data.</text>
</comment>
<evidence type="ECO:0000313" key="1">
    <source>
        <dbReference type="EMBL" id="MBL3580303.1"/>
    </source>
</evidence>
<evidence type="ECO:0008006" key="3">
    <source>
        <dbReference type="Google" id="ProtNLM"/>
    </source>
</evidence>
<organism evidence="1 2">
    <name type="scientific">Rhodovulum visakhapatnamense</name>
    <dbReference type="NCBI Taxonomy" id="364297"/>
    <lineage>
        <taxon>Bacteria</taxon>
        <taxon>Pseudomonadati</taxon>
        <taxon>Pseudomonadota</taxon>
        <taxon>Alphaproteobacteria</taxon>
        <taxon>Rhodobacterales</taxon>
        <taxon>Paracoccaceae</taxon>
        <taxon>Rhodovulum</taxon>
    </lineage>
</organism>